<evidence type="ECO:0000259" key="1">
    <source>
        <dbReference type="PROSITE" id="PS51186"/>
    </source>
</evidence>
<evidence type="ECO:0000313" key="3">
    <source>
        <dbReference type="Proteomes" id="UP000218627"/>
    </source>
</evidence>
<evidence type="ECO:0000313" key="2">
    <source>
        <dbReference type="EMBL" id="SNZ16413.1"/>
    </source>
</evidence>
<accession>A0A285P5G3</accession>
<dbReference type="SUPFAM" id="SSF55729">
    <property type="entry name" value="Acyl-CoA N-acyltransferases (Nat)"/>
    <property type="match status" value="1"/>
</dbReference>
<dbReference type="RefSeq" id="WP_096603144.1">
    <property type="nucleotide sequence ID" value="NZ_OBEN01000011.1"/>
</dbReference>
<dbReference type="InterPro" id="IPR000182">
    <property type="entry name" value="GNAT_dom"/>
</dbReference>
<dbReference type="EMBL" id="OBEN01000011">
    <property type="protein sequence ID" value="SNZ16413.1"/>
    <property type="molecule type" value="Genomic_DNA"/>
</dbReference>
<protein>
    <submittedName>
        <fullName evidence="2">Acetyltransferase (GNAT) domain-containing protein</fullName>
    </submittedName>
</protein>
<name>A0A285P5G3_9AQUI</name>
<feature type="domain" description="N-acetyltransferase" evidence="1">
    <location>
        <begin position="1"/>
        <end position="161"/>
    </location>
</feature>
<dbReference type="Gene3D" id="3.40.630.30">
    <property type="match status" value="1"/>
</dbReference>
<organism evidence="2 3">
    <name type="scientific">Hydrogenobacter hydrogenophilus</name>
    <dbReference type="NCBI Taxonomy" id="35835"/>
    <lineage>
        <taxon>Bacteria</taxon>
        <taxon>Pseudomonadati</taxon>
        <taxon>Aquificota</taxon>
        <taxon>Aquificia</taxon>
        <taxon>Aquificales</taxon>
        <taxon>Aquificaceae</taxon>
        <taxon>Hydrogenobacter</taxon>
    </lineage>
</organism>
<dbReference type="OrthoDB" id="5570877at2"/>
<dbReference type="PROSITE" id="PS51186">
    <property type="entry name" value="GNAT"/>
    <property type="match status" value="1"/>
</dbReference>
<dbReference type="GO" id="GO:0016747">
    <property type="term" value="F:acyltransferase activity, transferring groups other than amino-acyl groups"/>
    <property type="evidence" value="ECO:0007669"/>
    <property type="project" value="InterPro"/>
</dbReference>
<dbReference type="Proteomes" id="UP000218627">
    <property type="component" value="Unassembled WGS sequence"/>
</dbReference>
<dbReference type="AlphaFoldDB" id="A0A285P5G3"/>
<sequence>MEIRPYREGDEEGIRELFHKVFNKEMSQELWRWKYKAHGLGTMVFVAEDKGKIIAHYGGVPRRCLYFGREVISAVISDSMVDPSYRGFFKKEGVFAKLVKEYITHYAPLEGKRIIHFGYGFPMERARLLALRLGIYEDVEPVKELVVKGGNRKFYERLEEVKDISLANFLWHQMKNRELIINFRDGKTLEWRLSMPDAHFSLFMYGSLFTPKALLLLRKDTDPPRLYDYVGKLKYLSRALSCLAKHTGPFSVRLPSWTAPLVKGLDVEEIPSETYLVANALTGPRAWEVRGKFFYMHADEDT</sequence>
<keyword evidence="2" id="KW-0808">Transferase</keyword>
<reference evidence="3" key="1">
    <citation type="submission" date="2017-09" db="EMBL/GenBank/DDBJ databases">
        <authorList>
            <person name="Varghese N."/>
            <person name="Submissions S."/>
        </authorList>
    </citation>
    <scope>NUCLEOTIDE SEQUENCE [LARGE SCALE GENOMIC DNA]</scope>
    <source>
        <strain evidence="3">DSM 2913</strain>
    </source>
</reference>
<keyword evidence="3" id="KW-1185">Reference proteome</keyword>
<dbReference type="InterPro" id="IPR016181">
    <property type="entry name" value="Acyl_CoA_acyltransferase"/>
</dbReference>
<dbReference type="Pfam" id="PF13527">
    <property type="entry name" value="Acetyltransf_9"/>
    <property type="match status" value="1"/>
</dbReference>
<gene>
    <name evidence="2" type="ORF">SAMN06265353_1582</name>
</gene>
<proteinExistence type="predicted"/>